<evidence type="ECO:0000313" key="2">
    <source>
        <dbReference type="Proteomes" id="UP000033618"/>
    </source>
</evidence>
<dbReference type="STRING" id="28092.WM40_17365"/>
<dbReference type="EMBL" id="LAQU01000020">
    <property type="protein sequence ID" value="KKB62408.1"/>
    <property type="molecule type" value="Genomic_DNA"/>
</dbReference>
<sequence length="74" mass="7984">MRHGCGIVDLPGPRSVAVGGVRYHFPGSIAADTTFMHAMQNDAVPDYAAALLNDSRYFARPRATDHTTVSPAQR</sequence>
<protein>
    <submittedName>
        <fullName evidence="1">Uncharacterized protein</fullName>
    </submittedName>
</protein>
<accession>A0A0F5JX54</accession>
<proteinExistence type="predicted"/>
<dbReference type="RefSeq" id="WP_046153497.1">
    <property type="nucleotide sequence ID" value="NZ_CADFGU010000013.1"/>
</dbReference>
<evidence type="ECO:0000313" key="1">
    <source>
        <dbReference type="EMBL" id="KKB62408.1"/>
    </source>
</evidence>
<dbReference type="Proteomes" id="UP000033618">
    <property type="component" value="Unassembled WGS sequence"/>
</dbReference>
<name>A0A0F5JX54_9BURK</name>
<keyword evidence="2" id="KW-1185">Reference proteome</keyword>
<dbReference type="AlphaFoldDB" id="A0A0F5JX54"/>
<reference evidence="1 2" key="1">
    <citation type="submission" date="2015-03" db="EMBL/GenBank/DDBJ databases">
        <title>Draft Genome Sequence of Burkholderia andropogonis type strain ICMP2807, isolated from Sorghum bicolor.</title>
        <authorList>
            <person name="Lopes-Santos L."/>
            <person name="Castro D.B."/>
            <person name="Ottoboni L.M."/>
            <person name="Park D."/>
            <person name="Weirc B.S."/>
            <person name="Destefano S.A."/>
        </authorList>
    </citation>
    <scope>NUCLEOTIDE SEQUENCE [LARGE SCALE GENOMIC DNA]</scope>
    <source>
        <strain evidence="1 2">ICMP2807</strain>
    </source>
</reference>
<dbReference type="PATRIC" id="fig|28092.6.peg.4087"/>
<gene>
    <name evidence="1" type="ORF">WM40_17365</name>
</gene>
<organism evidence="1 2">
    <name type="scientific">Robbsia andropogonis</name>
    <dbReference type="NCBI Taxonomy" id="28092"/>
    <lineage>
        <taxon>Bacteria</taxon>
        <taxon>Pseudomonadati</taxon>
        <taxon>Pseudomonadota</taxon>
        <taxon>Betaproteobacteria</taxon>
        <taxon>Burkholderiales</taxon>
        <taxon>Burkholderiaceae</taxon>
        <taxon>Robbsia</taxon>
    </lineage>
</organism>
<comment type="caution">
    <text evidence="1">The sequence shown here is derived from an EMBL/GenBank/DDBJ whole genome shotgun (WGS) entry which is preliminary data.</text>
</comment>